<dbReference type="PROSITE" id="PS51197">
    <property type="entry name" value="HTH_RRF2_2"/>
    <property type="match status" value="1"/>
</dbReference>
<dbReference type="GO" id="GO:0003700">
    <property type="term" value="F:DNA-binding transcription factor activity"/>
    <property type="evidence" value="ECO:0007669"/>
    <property type="project" value="TreeGrafter"/>
</dbReference>
<proteinExistence type="predicted"/>
<dbReference type="PANTHER" id="PTHR33221">
    <property type="entry name" value="WINGED HELIX-TURN-HELIX TRANSCRIPTIONAL REGULATOR, RRF2 FAMILY"/>
    <property type="match status" value="1"/>
</dbReference>
<evidence type="ECO:0000313" key="3">
    <source>
        <dbReference type="Proteomes" id="UP000245288"/>
    </source>
</evidence>
<dbReference type="GO" id="GO:0005829">
    <property type="term" value="C:cytosol"/>
    <property type="evidence" value="ECO:0007669"/>
    <property type="project" value="TreeGrafter"/>
</dbReference>
<protein>
    <submittedName>
        <fullName evidence="2">Rrf2 family transcriptional regulator</fullName>
    </submittedName>
</protein>
<organism evidence="2 3">
    <name type="scientific">Eubacterium ramulus</name>
    <dbReference type="NCBI Taxonomy" id="39490"/>
    <lineage>
        <taxon>Bacteria</taxon>
        <taxon>Bacillati</taxon>
        <taxon>Bacillota</taxon>
        <taxon>Clostridia</taxon>
        <taxon>Eubacteriales</taxon>
        <taxon>Eubacteriaceae</taxon>
        <taxon>Eubacterium</taxon>
    </lineage>
</organism>
<comment type="caution">
    <text evidence="2">The sequence shown here is derived from an EMBL/GenBank/DDBJ whole genome shotgun (WGS) entry which is preliminary data.</text>
</comment>
<dbReference type="PANTHER" id="PTHR33221:SF5">
    <property type="entry name" value="HTH-TYPE TRANSCRIPTIONAL REGULATOR ISCR"/>
    <property type="match status" value="1"/>
</dbReference>
<dbReference type="InterPro" id="IPR036388">
    <property type="entry name" value="WH-like_DNA-bd_sf"/>
</dbReference>
<keyword evidence="3" id="KW-1185">Reference proteome</keyword>
<dbReference type="GO" id="GO:0003677">
    <property type="term" value="F:DNA binding"/>
    <property type="evidence" value="ECO:0007669"/>
    <property type="project" value="UniProtKB-KW"/>
</dbReference>
<dbReference type="Pfam" id="PF02082">
    <property type="entry name" value="Rrf2"/>
    <property type="match status" value="1"/>
</dbReference>
<dbReference type="Proteomes" id="UP000245288">
    <property type="component" value="Unassembled WGS sequence"/>
</dbReference>
<dbReference type="InterPro" id="IPR036390">
    <property type="entry name" value="WH_DNA-bd_sf"/>
</dbReference>
<dbReference type="InterPro" id="IPR000944">
    <property type="entry name" value="Tscrpt_reg_Rrf2"/>
</dbReference>
<dbReference type="EMBL" id="JRFU01000011">
    <property type="protein sequence ID" value="PWE87878.1"/>
    <property type="molecule type" value="Genomic_DNA"/>
</dbReference>
<gene>
    <name evidence="2" type="ORF">LG34_01285</name>
</gene>
<name>A0A2V1JZ66_EUBRA</name>
<dbReference type="NCBIfam" id="TIGR00738">
    <property type="entry name" value="rrf2_super"/>
    <property type="match status" value="1"/>
</dbReference>
<keyword evidence="1" id="KW-0238">DNA-binding</keyword>
<sequence length="148" mass="16676">MKFSKKSRYGLTSLIDLTVHSKNGHVALNSIAERNDISPQYLEQVFAALRRAGIVKSIKGPQGGYLLNHPAEKITVAEILEALDGTYHIADEDTTEESACKGIAVAIQTRVIDEVNRRLDDLLRNLTLADLVKDYQEFEKYDESMYYI</sequence>
<dbReference type="OrthoDB" id="9808360at2"/>
<reference evidence="2 3" key="1">
    <citation type="submission" date="2014-09" db="EMBL/GenBank/DDBJ databases">
        <title>Butyrate-producing bacteria isolated from human gut.</title>
        <authorList>
            <person name="Zhang Q."/>
            <person name="Zhao L."/>
        </authorList>
    </citation>
    <scope>NUCLEOTIDE SEQUENCE [LARGE SCALE GENOMIC DNA]</scope>
    <source>
        <strain evidence="2 3">21</strain>
    </source>
</reference>
<dbReference type="AlphaFoldDB" id="A0A2V1JZ66"/>
<dbReference type="SUPFAM" id="SSF46785">
    <property type="entry name" value="Winged helix' DNA-binding domain"/>
    <property type="match status" value="1"/>
</dbReference>
<dbReference type="PROSITE" id="PS01332">
    <property type="entry name" value="HTH_RRF2_1"/>
    <property type="match status" value="1"/>
</dbReference>
<dbReference type="RefSeq" id="WP_109214507.1">
    <property type="nucleotide sequence ID" value="NZ_CAJLEE010000028.1"/>
</dbReference>
<accession>A0A2V1JZ66</accession>
<evidence type="ECO:0000256" key="1">
    <source>
        <dbReference type="ARBA" id="ARBA00023125"/>
    </source>
</evidence>
<dbReference type="Gene3D" id="1.10.10.10">
    <property type="entry name" value="Winged helix-like DNA-binding domain superfamily/Winged helix DNA-binding domain"/>
    <property type="match status" value="1"/>
</dbReference>
<evidence type="ECO:0000313" key="2">
    <source>
        <dbReference type="EMBL" id="PWE87878.1"/>
    </source>
</evidence>
<dbReference type="InterPro" id="IPR030489">
    <property type="entry name" value="TR_Rrf2-type_CS"/>
</dbReference>